<feature type="region of interest" description="Disordered" evidence="2">
    <location>
        <begin position="370"/>
        <end position="394"/>
    </location>
</feature>
<feature type="coiled-coil region" evidence="1">
    <location>
        <begin position="322"/>
        <end position="366"/>
    </location>
</feature>
<dbReference type="CDD" id="cd18186">
    <property type="entry name" value="BTB_POZ_ZBTB_KLHL-like"/>
    <property type="match status" value="1"/>
</dbReference>
<dbReference type="Pfam" id="PF00651">
    <property type="entry name" value="BTB"/>
    <property type="match status" value="1"/>
</dbReference>
<feature type="domain" description="BTB" evidence="3">
    <location>
        <begin position="62"/>
        <end position="135"/>
    </location>
</feature>
<evidence type="ECO:0000256" key="2">
    <source>
        <dbReference type="SAM" id="MobiDB-lite"/>
    </source>
</evidence>
<evidence type="ECO:0000256" key="1">
    <source>
        <dbReference type="SAM" id="Coils"/>
    </source>
</evidence>
<dbReference type="PROSITE" id="PS50097">
    <property type="entry name" value="BTB"/>
    <property type="match status" value="1"/>
</dbReference>
<dbReference type="OrthoDB" id="6359816at2759"/>
<organism evidence="4 5">
    <name type="scientific">Rasamsonia emersonii (strain ATCC 16479 / CBS 393.64 / IMI 116815)</name>
    <dbReference type="NCBI Taxonomy" id="1408163"/>
    <lineage>
        <taxon>Eukaryota</taxon>
        <taxon>Fungi</taxon>
        <taxon>Dikarya</taxon>
        <taxon>Ascomycota</taxon>
        <taxon>Pezizomycotina</taxon>
        <taxon>Eurotiomycetes</taxon>
        <taxon>Eurotiomycetidae</taxon>
        <taxon>Eurotiales</taxon>
        <taxon>Trichocomaceae</taxon>
        <taxon>Rasamsonia</taxon>
    </lineage>
</organism>
<dbReference type="EMBL" id="LASV01000199">
    <property type="protein sequence ID" value="KKA21163.1"/>
    <property type="molecule type" value="Genomic_DNA"/>
</dbReference>
<protein>
    <recommendedName>
        <fullName evidence="3">BTB domain-containing protein</fullName>
    </recommendedName>
</protein>
<evidence type="ECO:0000313" key="5">
    <source>
        <dbReference type="Proteomes" id="UP000053958"/>
    </source>
</evidence>
<dbReference type="InterPro" id="IPR011333">
    <property type="entry name" value="SKP1/BTB/POZ_sf"/>
</dbReference>
<name>A0A0F4YU69_RASE3</name>
<keyword evidence="1" id="KW-0175">Coiled coil</keyword>
<dbReference type="InterPro" id="IPR000210">
    <property type="entry name" value="BTB/POZ_dom"/>
</dbReference>
<dbReference type="GeneID" id="25317163"/>
<proteinExistence type="predicted"/>
<sequence length="394" mass="44665">MNNNDNSTSSSSSASPTRSGTSSAPEGGNGGDDRGHRLAVAHGGLYFFRSLVWDLLESGKYSDFTIRVIKKGSSTPREFRVHRAIVCPQSKIFEAACRGEFVEASTNTITLNDDDPEIVEQMIKYFYTHRYDDDEDWEYYRWNPTAGGIRPATKTGDGIEQCESGEAAQERSSSNLSSRKKHFGYSAGYSYSPDSEYGNATVPNSLRVYAIADKYLVLPLKELARIRFTKWAAHHWSSPRFLSAVREIFDGETGNYAELQEAVIAPLVRHADELLFNNHNYNDDNDNDRNDDDDNVGQLLHDYGEISLAVLRRVLERSRIAQRGLEVDVAELQSRVEALQCENRKIDVLQSQNRRLTKELLEMKMALISRRRGREASSSRGERSSRTHVHHHHR</sequence>
<dbReference type="RefSeq" id="XP_013327775.1">
    <property type="nucleotide sequence ID" value="XM_013472321.1"/>
</dbReference>
<reference evidence="4 5" key="1">
    <citation type="submission" date="2015-04" db="EMBL/GenBank/DDBJ databases">
        <authorList>
            <person name="Heijne W.H."/>
            <person name="Fedorova N.D."/>
            <person name="Nierman W.C."/>
            <person name="Vollebregt A.W."/>
            <person name="Zhao Z."/>
            <person name="Wu L."/>
            <person name="Kumar M."/>
            <person name="Stam H."/>
            <person name="van den Berg M.A."/>
            <person name="Pel H.J."/>
        </authorList>
    </citation>
    <scope>NUCLEOTIDE SEQUENCE [LARGE SCALE GENOMIC DNA]</scope>
    <source>
        <strain evidence="4 5">CBS 393.64</strain>
    </source>
</reference>
<gene>
    <name evidence="4" type="ORF">T310_4816</name>
</gene>
<keyword evidence="5" id="KW-1185">Reference proteome</keyword>
<comment type="caution">
    <text evidence="4">The sequence shown here is derived from an EMBL/GenBank/DDBJ whole genome shotgun (WGS) entry which is preliminary data.</text>
</comment>
<dbReference type="STRING" id="1408163.A0A0F4YU69"/>
<evidence type="ECO:0000313" key="4">
    <source>
        <dbReference type="EMBL" id="KKA21163.1"/>
    </source>
</evidence>
<dbReference type="AlphaFoldDB" id="A0A0F4YU69"/>
<dbReference type="PANTHER" id="PTHR47843">
    <property type="entry name" value="BTB DOMAIN-CONTAINING PROTEIN-RELATED"/>
    <property type="match status" value="1"/>
</dbReference>
<evidence type="ECO:0000259" key="3">
    <source>
        <dbReference type="PROSITE" id="PS50097"/>
    </source>
</evidence>
<dbReference type="SUPFAM" id="SSF54695">
    <property type="entry name" value="POZ domain"/>
    <property type="match status" value="1"/>
</dbReference>
<dbReference type="Gene3D" id="3.30.710.10">
    <property type="entry name" value="Potassium Channel Kv1.1, Chain A"/>
    <property type="match status" value="1"/>
</dbReference>
<feature type="compositionally biased region" description="Basic and acidic residues" evidence="2">
    <location>
        <begin position="374"/>
        <end position="385"/>
    </location>
</feature>
<dbReference type="PANTHER" id="PTHR47843:SF5">
    <property type="entry name" value="BTB_POZ DOMAIN PROTEIN"/>
    <property type="match status" value="1"/>
</dbReference>
<feature type="compositionally biased region" description="Low complexity" evidence="2">
    <location>
        <begin position="7"/>
        <end position="23"/>
    </location>
</feature>
<accession>A0A0F4YU69</accession>
<feature type="region of interest" description="Disordered" evidence="2">
    <location>
        <begin position="1"/>
        <end position="35"/>
    </location>
</feature>
<dbReference type="Proteomes" id="UP000053958">
    <property type="component" value="Unassembled WGS sequence"/>
</dbReference>